<dbReference type="SUPFAM" id="SSF74788">
    <property type="entry name" value="Cullin repeat-like"/>
    <property type="match status" value="1"/>
</dbReference>
<reference evidence="6" key="2">
    <citation type="submission" date="2018-05" db="EMBL/GenBank/DDBJ databases">
        <title>OgluRS3 (Oryza glumaepatula Reference Sequence Version 3).</title>
        <authorList>
            <person name="Zhang J."/>
            <person name="Kudrna D."/>
            <person name="Lee S."/>
            <person name="Talag J."/>
            <person name="Welchert J."/>
            <person name="Wing R.A."/>
        </authorList>
    </citation>
    <scope>NUCLEOTIDE SEQUENCE [LARGE SCALE GENOMIC DNA]</scope>
</reference>
<accession>A0A0E0BAG8</accession>
<dbReference type="GO" id="GO:0015031">
    <property type="term" value="P:protein transport"/>
    <property type="evidence" value="ECO:0007669"/>
    <property type="project" value="UniProtKB-KW"/>
</dbReference>
<evidence type="ECO:0000256" key="2">
    <source>
        <dbReference type="ARBA" id="ARBA00022448"/>
    </source>
</evidence>
<dbReference type="Gramene" id="OGLUM10G09690.1">
    <property type="protein sequence ID" value="OGLUM10G09690.1"/>
    <property type="gene ID" value="OGLUM10G09690"/>
</dbReference>
<reference evidence="6" key="1">
    <citation type="submission" date="2015-04" db="UniProtKB">
        <authorList>
            <consortium name="EnsemblPlants"/>
        </authorList>
    </citation>
    <scope>IDENTIFICATION</scope>
</reference>
<dbReference type="STRING" id="40148.A0A0E0BAG8"/>
<comment type="function">
    <text evidence="3">Component of the exocyst complex.</text>
</comment>
<dbReference type="GO" id="GO:0006887">
    <property type="term" value="P:exocytosis"/>
    <property type="evidence" value="ECO:0007669"/>
    <property type="project" value="UniProtKB-KW"/>
</dbReference>
<sequence length="670" mass="76471">MDGVRRQNPDDTPVPVDIPSCKISELIPSSSPGSSSSSHPQPPDRTSLPSRVEVEVDAYESSGTLEQGMTSNSRLTKHQERRSSTTWDDATDPLACEGQWGNLEYRVHGNNSFRKAISPTPFHSLHDMERKLTSYVDDIEKSIVLPGYTQGSISVYLPNKLDRFLVAAENLTRILRHPLLAEREDLHDRVRCLHSTTMSALATEFCHLRIWRSAAGPISNESVRCSNDDCSVSSMVSWSSSSSFTRSSTYGFSNDGQPEKILVNHMRSIDTKSVYLMDAIARVMTDGGCEQVLRAAFDRHHTELVRKQPILVPVTIFQIKTIGRDQRRGNCQLSFSWRQRLLEQNFGAFNSFKDDYFMVIATKSIMKLLAFGSSLICNWKNADKDNLLTHSGAETTLVMQMILKLVIMYRALKDEMPVLLLLFLGQTEHTVLVEFGRLIDRSSALVLDLFVDLNNFVKTQRLVMDDVGVHRVTRHTMDYIGSLVEQKDTIYLMLEGSPNAFVELVTQLTSALEFMLVMNSRTLTLQGQQQLFLLNNVHFMLEQAKKFNDLGLTLGKSWLIQRQEQLNQLITGYMEDSWEPVMSSLFEKKTLVSVILWSNHLFDEFISSLEKIYSMQKTWKVSDPLIRQNLREAIIQKVIPLFRQQLEKKHKPSYDRVEHLESQLLEMFEG</sequence>
<keyword evidence="3" id="KW-0268">Exocytosis</keyword>
<keyword evidence="2 3" id="KW-0813">Transport</keyword>
<dbReference type="InterPro" id="IPR004140">
    <property type="entry name" value="Exo70"/>
</dbReference>
<dbReference type="InterPro" id="IPR046364">
    <property type="entry name" value="Exo70_C"/>
</dbReference>
<evidence type="ECO:0000313" key="6">
    <source>
        <dbReference type="EnsemblPlants" id="OGLUM10G09690.1"/>
    </source>
</evidence>
<evidence type="ECO:0000256" key="3">
    <source>
        <dbReference type="RuleBase" id="RU365026"/>
    </source>
</evidence>
<organism evidence="6">
    <name type="scientific">Oryza glumipatula</name>
    <dbReference type="NCBI Taxonomy" id="40148"/>
    <lineage>
        <taxon>Eukaryota</taxon>
        <taxon>Viridiplantae</taxon>
        <taxon>Streptophyta</taxon>
        <taxon>Embryophyta</taxon>
        <taxon>Tracheophyta</taxon>
        <taxon>Spermatophyta</taxon>
        <taxon>Magnoliopsida</taxon>
        <taxon>Liliopsida</taxon>
        <taxon>Poales</taxon>
        <taxon>Poaceae</taxon>
        <taxon>BOP clade</taxon>
        <taxon>Oryzoideae</taxon>
        <taxon>Oryzeae</taxon>
        <taxon>Oryzinae</taxon>
        <taxon>Oryza</taxon>
    </lineage>
</organism>
<feature type="region of interest" description="Disordered" evidence="4">
    <location>
        <begin position="1"/>
        <end position="90"/>
    </location>
</feature>
<dbReference type="Gene3D" id="1.20.1280.170">
    <property type="entry name" value="Exocyst complex component Exo70"/>
    <property type="match status" value="1"/>
</dbReference>
<dbReference type="Proteomes" id="UP000026961">
    <property type="component" value="Chromosome 10"/>
</dbReference>
<dbReference type="InterPro" id="IPR016159">
    <property type="entry name" value="Cullin_repeat-like_dom_sf"/>
</dbReference>
<dbReference type="AlphaFoldDB" id="A0A0E0BAG8"/>
<dbReference type="eggNOG" id="KOG2344">
    <property type="taxonomic scope" value="Eukaryota"/>
</dbReference>
<evidence type="ECO:0000256" key="1">
    <source>
        <dbReference type="ARBA" id="ARBA00006756"/>
    </source>
</evidence>
<proteinExistence type="inferred from homology"/>
<feature type="compositionally biased region" description="Polar residues" evidence="4">
    <location>
        <begin position="61"/>
        <end position="74"/>
    </location>
</feature>
<dbReference type="EnsemblPlants" id="OGLUM10G09690.1">
    <property type="protein sequence ID" value="OGLUM10G09690.1"/>
    <property type="gene ID" value="OGLUM10G09690"/>
</dbReference>
<keyword evidence="3" id="KW-0653">Protein transport</keyword>
<evidence type="ECO:0000259" key="5">
    <source>
        <dbReference type="Pfam" id="PF03081"/>
    </source>
</evidence>
<evidence type="ECO:0000313" key="7">
    <source>
        <dbReference type="Proteomes" id="UP000026961"/>
    </source>
</evidence>
<name>A0A0E0BAG8_9ORYZ</name>
<protein>
    <recommendedName>
        <fullName evidence="3">Exocyst subunit Exo70 family protein</fullName>
    </recommendedName>
</protein>
<feature type="domain" description="Exocyst complex subunit Exo70 C-terminal" evidence="5">
    <location>
        <begin position="335"/>
        <end position="652"/>
    </location>
</feature>
<comment type="similarity">
    <text evidence="1 3">Belongs to the EXO70 family.</text>
</comment>
<dbReference type="GO" id="GO:0000145">
    <property type="term" value="C:exocyst"/>
    <property type="evidence" value="ECO:0007669"/>
    <property type="project" value="InterPro"/>
</dbReference>
<dbReference type="PANTHER" id="PTHR12542">
    <property type="entry name" value="EXOCYST COMPLEX PROTEIN EXO70"/>
    <property type="match status" value="1"/>
</dbReference>
<keyword evidence="7" id="KW-1185">Reference proteome</keyword>
<dbReference type="PANTHER" id="PTHR12542:SF44">
    <property type="entry name" value="EXOCYST SUBUNIT EXO70 FAMILY PROTEIN"/>
    <property type="match status" value="1"/>
</dbReference>
<evidence type="ECO:0000256" key="4">
    <source>
        <dbReference type="SAM" id="MobiDB-lite"/>
    </source>
</evidence>
<dbReference type="HOGENOM" id="CLU_027238_0_0_1"/>
<dbReference type="Pfam" id="PF03081">
    <property type="entry name" value="Exo70_C"/>
    <property type="match status" value="1"/>
</dbReference>
<dbReference type="GO" id="GO:0005546">
    <property type="term" value="F:phosphatidylinositol-4,5-bisphosphate binding"/>
    <property type="evidence" value="ECO:0007669"/>
    <property type="project" value="InterPro"/>
</dbReference>
<feature type="compositionally biased region" description="Low complexity" evidence="4">
    <location>
        <begin position="28"/>
        <end position="39"/>
    </location>
</feature>